<accession>A0A6A6I148</accession>
<organism evidence="4 5">
    <name type="scientific">Trematosphaeria pertusa</name>
    <dbReference type="NCBI Taxonomy" id="390896"/>
    <lineage>
        <taxon>Eukaryota</taxon>
        <taxon>Fungi</taxon>
        <taxon>Dikarya</taxon>
        <taxon>Ascomycota</taxon>
        <taxon>Pezizomycotina</taxon>
        <taxon>Dothideomycetes</taxon>
        <taxon>Pleosporomycetidae</taxon>
        <taxon>Pleosporales</taxon>
        <taxon>Massarineae</taxon>
        <taxon>Trematosphaeriaceae</taxon>
        <taxon>Trematosphaeria</taxon>
    </lineage>
</organism>
<keyword evidence="2" id="KW-0812">Transmembrane</keyword>
<evidence type="ECO:0000313" key="5">
    <source>
        <dbReference type="Proteomes" id="UP000800094"/>
    </source>
</evidence>
<dbReference type="EMBL" id="ML987203">
    <property type="protein sequence ID" value="KAF2244041.1"/>
    <property type="molecule type" value="Genomic_DNA"/>
</dbReference>
<evidence type="ECO:0000256" key="2">
    <source>
        <dbReference type="SAM" id="Phobius"/>
    </source>
</evidence>
<evidence type="ECO:0000256" key="3">
    <source>
        <dbReference type="SAM" id="SignalP"/>
    </source>
</evidence>
<feature type="signal peptide" evidence="3">
    <location>
        <begin position="1"/>
        <end position="32"/>
    </location>
</feature>
<keyword evidence="5" id="KW-1185">Reference proteome</keyword>
<keyword evidence="2" id="KW-0472">Membrane</keyword>
<evidence type="ECO:0000256" key="1">
    <source>
        <dbReference type="SAM" id="MobiDB-lite"/>
    </source>
</evidence>
<sequence>MVAAKPKALWASAFLALLKLSNILTLADLVKGDNQDFQDVLSLAPEIGNATTSVELGPLFGIEDTREIGLHGVNSNPLAYVNLFKRAGCTMYVTGDPYTCVDSSDICCPDPNDAQDGWCCANTAGCGPGTGTLGKCTYKVSWATTTMWETDYYTDYETYTSSIAGTTVWSTYTYTSYKTISTEADTSTEWVTVTSTAAQAGKRGIQPTAKHHAPCHSMPLPSSTISMATATPAAEQQEHQEVLKPDVTDPPRYIQIRGLLFPRQTMRTDTSSTTEYRTTYITTTIETTVYRTSTEYSTDWTTTTATRTAALNAKTTVTSTTTLTLRPGETIPSSPEETDFELSGGGGGSSGRRKGLASAARAGIGVGVSLGVAFVAAGLGFLIRRHKAKKAEAAGAVVGAAGAVGPQGGEFKGATVNTVGAPGPMSPPPPSSAPRYSQMTQTPPVQYGTPSPAPVYGYPQQAMGATPMAMGSPPPPQIQQHNSMGRAQMPMGGSPHMMGGSPPPQQMYGQPQQGHYQYPRPPSPVLNNGGQGNPIGVGMGGMQQPMPMQPGMQGGRYPPSEMPAVYSPQPQRPG</sequence>
<feature type="region of interest" description="Disordered" evidence="1">
    <location>
        <begin position="325"/>
        <end position="354"/>
    </location>
</feature>
<reference evidence="4" key="1">
    <citation type="journal article" date="2020" name="Stud. Mycol.">
        <title>101 Dothideomycetes genomes: a test case for predicting lifestyles and emergence of pathogens.</title>
        <authorList>
            <person name="Haridas S."/>
            <person name="Albert R."/>
            <person name="Binder M."/>
            <person name="Bloem J."/>
            <person name="Labutti K."/>
            <person name="Salamov A."/>
            <person name="Andreopoulos B."/>
            <person name="Baker S."/>
            <person name="Barry K."/>
            <person name="Bills G."/>
            <person name="Bluhm B."/>
            <person name="Cannon C."/>
            <person name="Castanera R."/>
            <person name="Culley D."/>
            <person name="Daum C."/>
            <person name="Ezra D."/>
            <person name="Gonzalez J."/>
            <person name="Henrissat B."/>
            <person name="Kuo A."/>
            <person name="Liang C."/>
            <person name="Lipzen A."/>
            <person name="Lutzoni F."/>
            <person name="Magnuson J."/>
            <person name="Mondo S."/>
            <person name="Nolan M."/>
            <person name="Ohm R."/>
            <person name="Pangilinan J."/>
            <person name="Park H.-J."/>
            <person name="Ramirez L."/>
            <person name="Alfaro M."/>
            <person name="Sun H."/>
            <person name="Tritt A."/>
            <person name="Yoshinaga Y."/>
            <person name="Zwiers L.-H."/>
            <person name="Turgeon B."/>
            <person name="Goodwin S."/>
            <person name="Spatafora J."/>
            <person name="Crous P."/>
            <person name="Grigoriev I."/>
        </authorList>
    </citation>
    <scope>NUCLEOTIDE SEQUENCE</scope>
    <source>
        <strain evidence="4">CBS 122368</strain>
    </source>
</reference>
<proteinExistence type="predicted"/>
<feature type="compositionally biased region" description="Gly residues" evidence="1">
    <location>
        <begin position="529"/>
        <end position="541"/>
    </location>
</feature>
<feature type="compositionally biased region" description="Low complexity" evidence="1">
    <location>
        <begin position="542"/>
        <end position="551"/>
    </location>
</feature>
<keyword evidence="2" id="KW-1133">Transmembrane helix</keyword>
<feature type="region of interest" description="Disordered" evidence="1">
    <location>
        <begin position="528"/>
        <end position="574"/>
    </location>
</feature>
<feature type="chain" id="PRO_5025691099" description="Mid2 domain-containing protein" evidence="3">
    <location>
        <begin position="33"/>
        <end position="574"/>
    </location>
</feature>
<dbReference type="GeneID" id="54589180"/>
<feature type="region of interest" description="Disordered" evidence="1">
    <location>
        <begin position="424"/>
        <end position="444"/>
    </location>
</feature>
<protein>
    <recommendedName>
        <fullName evidence="6">Mid2 domain-containing protein</fullName>
    </recommendedName>
</protein>
<evidence type="ECO:0000313" key="4">
    <source>
        <dbReference type="EMBL" id="KAF2244041.1"/>
    </source>
</evidence>
<feature type="transmembrane region" description="Helical" evidence="2">
    <location>
        <begin position="362"/>
        <end position="383"/>
    </location>
</feature>
<evidence type="ECO:0008006" key="6">
    <source>
        <dbReference type="Google" id="ProtNLM"/>
    </source>
</evidence>
<dbReference type="RefSeq" id="XP_033679045.1">
    <property type="nucleotide sequence ID" value="XM_033835850.1"/>
</dbReference>
<name>A0A6A6I148_9PLEO</name>
<gene>
    <name evidence="4" type="ORF">BU26DRAFT_608531</name>
</gene>
<dbReference type="AlphaFoldDB" id="A0A6A6I148"/>
<dbReference type="Proteomes" id="UP000800094">
    <property type="component" value="Unassembled WGS sequence"/>
</dbReference>
<feature type="compositionally biased region" description="Polar residues" evidence="1">
    <location>
        <begin position="435"/>
        <end position="444"/>
    </location>
</feature>
<dbReference type="OrthoDB" id="3798897at2759"/>
<keyword evidence="3" id="KW-0732">Signal</keyword>